<reference evidence="2" key="1">
    <citation type="submission" date="2022-07" db="EMBL/GenBank/DDBJ databases">
        <authorList>
            <person name="Kouya T."/>
            <person name="Ishiyama Y."/>
        </authorList>
    </citation>
    <scope>NUCLEOTIDE SEQUENCE</scope>
    <source>
        <strain evidence="2">WR16-4</strain>
    </source>
</reference>
<keyword evidence="1" id="KW-1133">Transmembrane helix</keyword>
<evidence type="ECO:0000313" key="2">
    <source>
        <dbReference type="EMBL" id="GLB46302.1"/>
    </source>
</evidence>
<feature type="transmembrane region" description="Helical" evidence="1">
    <location>
        <begin position="7"/>
        <end position="30"/>
    </location>
</feature>
<name>A0A9W6AZW4_9LACO</name>
<keyword evidence="1" id="KW-0472">Membrane</keyword>
<dbReference type="InterPro" id="IPR021560">
    <property type="entry name" value="DUF3021"/>
</dbReference>
<evidence type="ECO:0000256" key="1">
    <source>
        <dbReference type="SAM" id="Phobius"/>
    </source>
</evidence>
<dbReference type="Proteomes" id="UP001144204">
    <property type="component" value="Unassembled WGS sequence"/>
</dbReference>
<keyword evidence="1" id="KW-0812">Transmembrane</keyword>
<sequence>MMKYIKALFAFAFSGIIIGLFISLGFSLIYRINYLPSDPGFVNRFANSSVALLVSMLIWAMIGILFGLSSLIFKIDHWSLLKQTITHAVVTYICFSILAILAGWFPFNLIMFIYFTIIFIIIYIFIWIAERLKYHALINDINRKLK</sequence>
<dbReference type="EMBL" id="BRPL01000002">
    <property type="protein sequence ID" value="GLB46302.1"/>
    <property type="molecule type" value="Genomic_DNA"/>
</dbReference>
<gene>
    <name evidence="2" type="ORF">WR164_02810</name>
</gene>
<keyword evidence="3" id="KW-1185">Reference proteome</keyword>
<protein>
    <submittedName>
        <fullName evidence="2">DUF3021 domain-containing protein</fullName>
    </submittedName>
</protein>
<organism evidence="2 3">
    <name type="scientific">Philodulcilactobacillus myokoensis</name>
    <dbReference type="NCBI Taxonomy" id="2929573"/>
    <lineage>
        <taxon>Bacteria</taxon>
        <taxon>Bacillati</taxon>
        <taxon>Bacillota</taxon>
        <taxon>Bacilli</taxon>
        <taxon>Lactobacillales</taxon>
        <taxon>Lactobacillaceae</taxon>
        <taxon>Philodulcilactobacillus</taxon>
    </lineage>
</organism>
<comment type="caution">
    <text evidence="2">The sequence shown here is derived from an EMBL/GenBank/DDBJ whole genome shotgun (WGS) entry which is preliminary data.</text>
</comment>
<dbReference type="AlphaFoldDB" id="A0A9W6AZW4"/>
<dbReference type="Pfam" id="PF11457">
    <property type="entry name" value="DUF3021"/>
    <property type="match status" value="1"/>
</dbReference>
<accession>A0A9W6AZW4</accession>
<reference evidence="2" key="2">
    <citation type="journal article" date="2023" name="PLoS ONE">
        <title>Philodulcilactobacillus myokoensis gen. nov., sp. nov., a fructophilic, acidophilic, and agar-phobic lactic acid bacterium isolated from fermented vegetable extracts.</title>
        <authorList>
            <person name="Kouya T."/>
            <person name="Ishiyama Y."/>
            <person name="Ohashi S."/>
            <person name="Kumakubo R."/>
            <person name="Yamazaki T."/>
            <person name="Otaki T."/>
        </authorList>
    </citation>
    <scope>NUCLEOTIDE SEQUENCE</scope>
    <source>
        <strain evidence="2">WR16-4</strain>
    </source>
</reference>
<feature type="transmembrane region" description="Helical" evidence="1">
    <location>
        <begin position="50"/>
        <end position="73"/>
    </location>
</feature>
<feature type="transmembrane region" description="Helical" evidence="1">
    <location>
        <begin position="85"/>
        <end position="105"/>
    </location>
</feature>
<evidence type="ECO:0000313" key="3">
    <source>
        <dbReference type="Proteomes" id="UP001144204"/>
    </source>
</evidence>
<proteinExistence type="predicted"/>
<feature type="transmembrane region" description="Helical" evidence="1">
    <location>
        <begin position="111"/>
        <end position="129"/>
    </location>
</feature>
<dbReference type="RefSeq" id="WP_286135759.1">
    <property type="nucleotide sequence ID" value="NZ_BRPL01000002.1"/>
</dbReference>